<gene>
    <name evidence="1" type="ORF">Glove_53g57</name>
</gene>
<protein>
    <submittedName>
        <fullName evidence="1">Uncharacterized protein</fullName>
    </submittedName>
</protein>
<dbReference type="OrthoDB" id="2314877at2759"/>
<evidence type="ECO:0000313" key="2">
    <source>
        <dbReference type="Proteomes" id="UP000266861"/>
    </source>
</evidence>
<dbReference type="EMBL" id="PQFF01000050">
    <property type="protein sequence ID" value="RHZ86207.1"/>
    <property type="molecule type" value="Genomic_DNA"/>
</dbReference>
<organism evidence="1 2">
    <name type="scientific">Diversispora epigaea</name>
    <dbReference type="NCBI Taxonomy" id="1348612"/>
    <lineage>
        <taxon>Eukaryota</taxon>
        <taxon>Fungi</taxon>
        <taxon>Fungi incertae sedis</taxon>
        <taxon>Mucoromycota</taxon>
        <taxon>Glomeromycotina</taxon>
        <taxon>Glomeromycetes</taxon>
        <taxon>Diversisporales</taxon>
        <taxon>Diversisporaceae</taxon>
        <taxon>Diversispora</taxon>
    </lineage>
</organism>
<dbReference type="AlphaFoldDB" id="A0A397JF56"/>
<evidence type="ECO:0000313" key="1">
    <source>
        <dbReference type="EMBL" id="RHZ86207.1"/>
    </source>
</evidence>
<proteinExistence type="predicted"/>
<sequence>MRIFRQELDEIPINTIDEFKQIIVAEIHRKLTLSFRSMGSNSYEILSNIFNSEQWGKKIYSQNQVTYIVCADPIPWNNNLQDQSTEEIDPLEKLLHSSIKKIKIKKRPRFLRREILIE</sequence>
<accession>A0A397JF56</accession>
<name>A0A397JF56_9GLOM</name>
<reference evidence="1 2" key="1">
    <citation type="submission" date="2018-08" db="EMBL/GenBank/DDBJ databases">
        <title>Genome and evolution of the arbuscular mycorrhizal fungus Diversispora epigaea (formerly Glomus versiforme) and its bacterial endosymbionts.</title>
        <authorList>
            <person name="Sun X."/>
            <person name="Fei Z."/>
            <person name="Harrison M."/>
        </authorList>
    </citation>
    <scope>NUCLEOTIDE SEQUENCE [LARGE SCALE GENOMIC DNA]</scope>
    <source>
        <strain evidence="1 2">IT104</strain>
    </source>
</reference>
<dbReference type="Proteomes" id="UP000266861">
    <property type="component" value="Unassembled WGS sequence"/>
</dbReference>
<keyword evidence="2" id="KW-1185">Reference proteome</keyword>
<comment type="caution">
    <text evidence="1">The sequence shown here is derived from an EMBL/GenBank/DDBJ whole genome shotgun (WGS) entry which is preliminary data.</text>
</comment>